<dbReference type="STRING" id="747682.MALL_0166"/>
<protein>
    <recommendedName>
        <fullName evidence="4">Lipoprotein</fullName>
    </recommendedName>
</protein>
<name>D4XV08_9BACT</name>
<evidence type="ECO:0000313" key="3">
    <source>
        <dbReference type="Proteomes" id="UP000004757"/>
    </source>
</evidence>
<feature type="signal peptide" evidence="1">
    <location>
        <begin position="1"/>
        <end position="23"/>
    </location>
</feature>
<dbReference type="EMBL" id="ADNC01000002">
    <property type="protein sequence ID" value="EFF41800.1"/>
    <property type="molecule type" value="Genomic_DNA"/>
</dbReference>
<dbReference type="RefSeq" id="WP_005683070.1">
    <property type="nucleotide sequence ID" value="NZ_ADNC01000002.1"/>
</dbReference>
<keyword evidence="3" id="KW-1185">Reference proteome</keyword>
<dbReference type="PROSITE" id="PS51257">
    <property type="entry name" value="PROKAR_LIPOPROTEIN"/>
    <property type="match status" value="1"/>
</dbReference>
<evidence type="ECO:0000313" key="2">
    <source>
        <dbReference type="EMBL" id="EFF41800.1"/>
    </source>
</evidence>
<dbReference type="Proteomes" id="UP000004757">
    <property type="component" value="Unassembled WGS sequence"/>
</dbReference>
<evidence type="ECO:0000256" key="1">
    <source>
        <dbReference type="SAM" id="SignalP"/>
    </source>
</evidence>
<evidence type="ECO:0008006" key="4">
    <source>
        <dbReference type="Google" id="ProtNLM"/>
    </source>
</evidence>
<sequence length="368" mass="42222">MKLKNKFKLMSLFLLTASLPVIAMSCQTNKDKTNTTTDPKLNGDGSSKVMVKDDSQPLDFLPPKGEVPETQTEARAVMEALIKDTTNWVAAPNELLHSAVKWDEVKKLERNAFVEVKYVTTATGFKFTTDKDKDLTAEIKAEKPKAEDLASYESSDAKEATLFFDGETLYIFGKEKAGEPKYRVWTQKETLTKVQKATLLLEDFRNYAFSLENVHHANKVNPVIYLSEVKRMWQEILAMSDNKLYITNKENDGLKQFLGRTPQNKFSNWNWRDMRKDAYFKVDGTVIKLDKYFPDFNNATVIPPQDEILTYEESLKSFVRPKSLETPPQDEKSEMVTFHFALYKLVDNNPVKHYGVTTSEAELVFEDK</sequence>
<comment type="caution">
    <text evidence="2">The sequence shown here is derived from an EMBL/GenBank/DDBJ whole genome shotgun (WGS) entry which is preliminary data.</text>
</comment>
<keyword evidence="1" id="KW-0732">Signal</keyword>
<feature type="chain" id="PRO_5003067778" description="Lipoprotein" evidence="1">
    <location>
        <begin position="24"/>
        <end position="368"/>
    </location>
</feature>
<gene>
    <name evidence="2" type="ORF">MALL_0166</name>
</gene>
<organism evidence="2 3">
    <name type="scientific">Mycoplasmopsis alligatoris A21JP2</name>
    <dbReference type="NCBI Taxonomy" id="747682"/>
    <lineage>
        <taxon>Bacteria</taxon>
        <taxon>Bacillati</taxon>
        <taxon>Mycoplasmatota</taxon>
        <taxon>Mycoplasmoidales</taxon>
        <taxon>Metamycoplasmataceae</taxon>
        <taxon>Mycoplasmopsis</taxon>
    </lineage>
</organism>
<reference evidence="2 3" key="1">
    <citation type="submission" date="2010-03" db="EMBL/GenBank/DDBJ databases">
        <authorList>
            <person name="Glass J.I."/>
            <person name="Benders G.A."/>
            <person name="Durkin A.S."/>
            <person name="Farmerie W.G."/>
            <person name="Hlavinka K."/>
            <person name="Hostetler J."/>
            <person name="Jackson J."/>
            <person name="May M.A."/>
            <person name="Miller R.H."/>
            <person name="Paralanov V."/>
            <person name="Radune D."/>
            <person name="Szczypinski B."/>
            <person name="Brown D.R."/>
        </authorList>
    </citation>
    <scope>NUCLEOTIDE SEQUENCE [LARGE SCALE GENOMIC DNA]</scope>
    <source>
        <strain evidence="2 3">A21JP2</strain>
    </source>
</reference>
<proteinExistence type="predicted"/>
<accession>D4XV08</accession>
<dbReference type="AlphaFoldDB" id="D4XV08"/>